<evidence type="ECO:0000259" key="3">
    <source>
        <dbReference type="PROSITE" id="PS51186"/>
    </source>
</evidence>
<gene>
    <name evidence="4" type="ORF">MiSe_18570</name>
</gene>
<dbReference type="CDD" id="cd04301">
    <property type="entry name" value="NAT_SF"/>
    <property type="match status" value="1"/>
</dbReference>
<dbReference type="PANTHER" id="PTHR43420">
    <property type="entry name" value="ACETYLTRANSFERASE"/>
    <property type="match status" value="1"/>
</dbReference>
<dbReference type="RefSeq" id="WP_226578032.1">
    <property type="nucleotide sequence ID" value="NZ_BLAY01000023.1"/>
</dbReference>
<dbReference type="InterPro" id="IPR000182">
    <property type="entry name" value="GNAT_dom"/>
</dbReference>
<name>A0AAV3WG08_9CYAN</name>
<dbReference type="SUPFAM" id="SSF55729">
    <property type="entry name" value="Acyl-CoA N-acyltransferases (Nat)"/>
    <property type="match status" value="1"/>
</dbReference>
<protein>
    <submittedName>
        <fullName evidence="4">GCN5-related N-acetyltransferase</fullName>
    </submittedName>
</protein>
<proteinExistence type="predicted"/>
<dbReference type="Proteomes" id="UP001050975">
    <property type="component" value="Unassembled WGS sequence"/>
</dbReference>
<organism evidence="4 5">
    <name type="scientific">Microseira wollei NIES-4236</name>
    <dbReference type="NCBI Taxonomy" id="2530354"/>
    <lineage>
        <taxon>Bacteria</taxon>
        <taxon>Bacillati</taxon>
        <taxon>Cyanobacteriota</taxon>
        <taxon>Cyanophyceae</taxon>
        <taxon>Oscillatoriophycideae</taxon>
        <taxon>Aerosakkonematales</taxon>
        <taxon>Aerosakkonemataceae</taxon>
        <taxon>Microseira</taxon>
    </lineage>
</organism>
<evidence type="ECO:0000313" key="4">
    <source>
        <dbReference type="EMBL" id="GET37104.1"/>
    </source>
</evidence>
<evidence type="ECO:0000256" key="2">
    <source>
        <dbReference type="ARBA" id="ARBA00023315"/>
    </source>
</evidence>
<feature type="domain" description="N-acetyltransferase" evidence="3">
    <location>
        <begin position="28"/>
        <end position="178"/>
    </location>
</feature>
<keyword evidence="1" id="KW-0808">Transferase</keyword>
<evidence type="ECO:0000256" key="1">
    <source>
        <dbReference type="ARBA" id="ARBA00022679"/>
    </source>
</evidence>
<accession>A0AAV3WG08</accession>
<reference evidence="4" key="1">
    <citation type="submission" date="2019-10" db="EMBL/GenBank/DDBJ databases">
        <title>Draft genome sequece of Microseira wollei NIES-4236.</title>
        <authorList>
            <person name="Yamaguchi H."/>
            <person name="Suzuki S."/>
            <person name="Kawachi M."/>
        </authorList>
    </citation>
    <scope>NUCLEOTIDE SEQUENCE</scope>
    <source>
        <strain evidence="4">NIES-4236</strain>
    </source>
</reference>
<dbReference type="Gene3D" id="3.40.630.30">
    <property type="match status" value="1"/>
</dbReference>
<sequence>MSILLPPGYQLRSGSSLNRAMLVKFMQKTYQEFDPERDFSHLAQTVEQYLSKDTPLWWVEFLDEEDKEDKEDKEAVLLNRSRAHPLTCSRAIASLWIGNAVDQLKGSRHTHIFLLYVAPEHRRKGIGTALMHHAEDWARARGDRQISLQVFLSNQGAVNLYQQLGYQTESLLMVKSIN</sequence>
<evidence type="ECO:0000313" key="5">
    <source>
        <dbReference type="Proteomes" id="UP001050975"/>
    </source>
</evidence>
<dbReference type="PROSITE" id="PS51186">
    <property type="entry name" value="GNAT"/>
    <property type="match status" value="1"/>
</dbReference>
<keyword evidence="2" id="KW-0012">Acyltransferase</keyword>
<comment type="caution">
    <text evidence="4">The sequence shown here is derived from an EMBL/GenBank/DDBJ whole genome shotgun (WGS) entry which is preliminary data.</text>
</comment>
<keyword evidence="5" id="KW-1185">Reference proteome</keyword>
<dbReference type="InterPro" id="IPR050680">
    <property type="entry name" value="YpeA/RimI_acetyltransf"/>
</dbReference>
<dbReference type="GO" id="GO:0016747">
    <property type="term" value="F:acyltransferase activity, transferring groups other than amino-acyl groups"/>
    <property type="evidence" value="ECO:0007669"/>
    <property type="project" value="InterPro"/>
</dbReference>
<dbReference type="EMBL" id="BLAY01000023">
    <property type="protein sequence ID" value="GET37104.1"/>
    <property type="molecule type" value="Genomic_DNA"/>
</dbReference>
<dbReference type="Pfam" id="PF00583">
    <property type="entry name" value="Acetyltransf_1"/>
    <property type="match status" value="1"/>
</dbReference>
<dbReference type="AlphaFoldDB" id="A0AAV3WG08"/>
<dbReference type="InterPro" id="IPR016181">
    <property type="entry name" value="Acyl_CoA_acyltransferase"/>
</dbReference>